<dbReference type="InterPro" id="IPR001611">
    <property type="entry name" value="Leu-rich_rpt"/>
</dbReference>
<dbReference type="Gene3D" id="1.10.510.10">
    <property type="entry name" value="Transferase(Phosphotransferase) domain 1"/>
    <property type="match status" value="1"/>
</dbReference>
<dbReference type="AlphaFoldDB" id="A0A834XGD2"/>
<evidence type="ECO:0000256" key="11">
    <source>
        <dbReference type="ARBA" id="ARBA00023136"/>
    </source>
</evidence>
<evidence type="ECO:0000313" key="16">
    <source>
        <dbReference type="Proteomes" id="UP000634136"/>
    </source>
</evidence>
<dbReference type="PROSITE" id="PS50011">
    <property type="entry name" value="PROTEIN_KINASE_DOM"/>
    <property type="match status" value="1"/>
</dbReference>
<feature type="transmembrane region" description="Helical" evidence="13">
    <location>
        <begin position="569"/>
        <end position="592"/>
    </location>
</feature>
<feature type="binding site" evidence="12">
    <location>
        <position position="669"/>
    </location>
    <ligand>
        <name>ATP</name>
        <dbReference type="ChEBI" id="CHEBI:30616"/>
    </ligand>
</feature>
<keyword evidence="10 13" id="KW-1133">Transmembrane helix</keyword>
<evidence type="ECO:0000259" key="14">
    <source>
        <dbReference type="PROSITE" id="PS50011"/>
    </source>
</evidence>
<dbReference type="PANTHER" id="PTHR45631:SF197">
    <property type="entry name" value="TYROSINE KINASE FAMILY PROTEIN"/>
    <property type="match status" value="1"/>
</dbReference>
<keyword evidence="2" id="KW-0433">Leucine-rich repeat</keyword>
<dbReference type="Pfam" id="PF13855">
    <property type="entry name" value="LRR_8"/>
    <property type="match status" value="1"/>
</dbReference>
<dbReference type="InterPro" id="IPR000719">
    <property type="entry name" value="Prot_kinase_dom"/>
</dbReference>
<reference evidence="15" key="1">
    <citation type="submission" date="2020-09" db="EMBL/GenBank/DDBJ databases">
        <title>Genome-Enabled Discovery of Anthraquinone Biosynthesis in Senna tora.</title>
        <authorList>
            <person name="Kang S.-H."/>
            <person name="Pandey R.P."/>
            <person name="Lee C.-M."/>
            <person name="Sim J.-S."/>
            <person name="Jeong J.-T."/>
            <person name="Choi B.-S."/>
            <person name="Jung M."/>
            <person name="Ginzburg D."/>
            <person name="Zhao K."/>
            <person name="Won S.Y."/>
            <person name="Oh T.-J."/>
            <person name="Yu Y."/>
            <person name="Kim N.-H."/>
            <person name="Lee O.R."/>
            <person name="Lee T.-H."/>
            <person name="Bashyal P."/>
            <person name="Kim T.-S."/>
            <person name="Lee W.-H."/>
            <person name="Kawkins C."/>
            <person name="Kim C.-K."/>
            <person name="Kim J.S."/>
            <person name="Ahn B.O."/>
            <person name="Rhee S.Y."/>
            <person name="Sohng J.K."/>
        </authorList>
    </citation>
    <scope>NUCLEOTIDE SEQUENCE</scope>
    <source>
        <tissue evidence="15">Leaf</tissue>
    </source>
</reference>
<evidence type="ECO:0000256" key="12">
    <source>
        <dbReference type="PROSITE-ProRule" id="PRU10141"/>
    </source>
</evidence>
<proteinExistence type="predicted"/>
<dbReference type="InterPro" id="IPR032675">
    <property type="entry name" value="LRR_dom_sf"/>
</dbReference>
<evidence type="ECO:0000256" key="3">
    <source>
        <dbReference type="ARBA" id="ARBA00022679"/>
    </source>
</evidence>
<dbReference type="EMBL" id="JAAIUW010000001">
    <property type="protein sequence ID" value="KAF7843441.1"/>
    <property type="molecule type" value="Genomic_DNA"/>
</dbReference>
<dbReference type="PANTHER" id="PTHR45631">
    <property type="entry name" value="OS07G0107800 PROTEIN-RELATED"/>
    <property type="match status" value="1"/>
</dbReference>
<evidence type="ECO:0000256" key="9">
    <source>
        <dbReference type="ARBA" id="ARBA00022840"/>
    </source>
</evidence>
<comment type="caution">
    <text evidence="15">The sequence shown here is derived from an EMBL/GenBank/DDBJ whole genome shotgun (WGS) entry which is preliminary data.</text>
</comment>
<dbReference type="GO" id="GO:0004672">
    <property type="term" value="F:protein kinase activity"/>
    <property type="evidence" value="ECO:0007669"/>
    <property type="project" value="InterPro"/>
</dbReference>
<dbReference type="Gene3D" id="3.80.10.10">
    <property type="entry name" value="Ribonuclease Inhibitor"/>
    <property type="match status" value="1"/>
</dbReference>
<dbReference type="GO" id="GO:0005524">
    <property type="term" value="F:ATP binding"/>
    <property type="evidence" value="ECO:0007669"/>
    <property type="project" value="UniProtKB-UniRule"/>
</dbReference>
<feature type="domain" description="Protein kinase" evidence="14">
    <location>
        <begin position="642"/>
        <end position="890"/>
    </location>
</feature>
<keyword evidence="15" id="KW-0675">Receptor</keyword>
<evidence type="ECO:0000256" key="5">
    <source>
        <dbReference type="ARBA" id="ARBA00022729"/>
    </source>
</evidence>
<evidence type="ECO:0000256" key="7">
    <source>
        <dbReference type="ARBA" id="ARBA00022741"/>
    </source>
</evidence>
<dbReference type="OrthoDB" id="2017114at2759"/>
<dbReference type="SUPFAM" id="SSF56112">
    <property type="entry name" value="Protein kinase-like (PK-like)"/>
    <property type="match status" value="1"/>
</dbReference>
<dbReference type="InterPro" id="IPR011009">
    <property type="entry name" value="Kinase-like_dom_sf"/>
</dbReference>
<organism evidence="15 16">
    <name type="scientific">Senna tora</name>
    <dbReference type="NCBI Taxonomy" id="362788"/>
    <lineage>
        <taxon>Eukaryota</taxon>
        <taxon>Viridiplantae</taxon>
        <taxon>Streptophyta</taxon>
        <taxon>Embryophyta</taxon>
        <taxon>Tracheophyta</taxon>
        <taxon>Spermatophyta</taxon>
        <taxon>Magnoliopsida</taxon>
        <taxon>eudicotyledons</taxon>
        <taxon>Gunneridae</taxon>
        <taxon>Pentapetalae</taxon>
        <taxon>rosids</taxon>
        <taxon>fabids</taxon>
        <taxon>Fabales</taxon>
        <taxon>Fabaceae</taxon>
        <taxon>Caesalpinioideae</taxon>
        <taxon>Cassia clade</taxon>
        <taxon>Senna</taxon>
    </lineage>
</organism>
<dbReference type="Proteomes" id="UP000634136">
    <property type="component" value="Unassembled WGS sequence"/>
</dbReference>
<dbReference type="FunFam" id="3.80.10.10:FF:000129">
    <property type="entry name" value="Leucine-rich repeat receptor-like kinase"/>
    <property type="match status" value="1"/>
</dbReference>
<dbReference type="Gene3D" id="3.30.200.20">
    <property type="entry name" value="Phosphorylase Kinase, domain 1"/>
    <property type="match status" value="1"/>
</dbReference>
<comment type="subcellular location">
    <subcellularLocation>
        <location evidence="1">Membrane</location>
        <topology evidence="1">Single-pass membrane protein</topology>
    </subcellularLocation>
</comment>
<evidence type="ECO:0000256" key="13">
    <source>
        <dbReference type="SAM" id="Phobius"/>
    </source>
</evidence>
<evidence type="ECO:0000313" key="15">
    <source>
        <dbReference type="EMBL" id="KAF7843441.1"/>
    </source>
</evidence>
<evidence type="ECO:0000256" key="8">
    <source>
        <dbReference type="ARBA" id="ARBA00022777"/>
    </source>
</evidence>
<name>A0A834XGD2_9FABA</name>
<evidence type="ECO:0000256" key="6">
    <source>
        <dbReference type="ARBA" id="ARBA00022737"/>
    </source>
</evidence>
<dbReference type="GO" id="GO:0016020">
    <property type="term" value="C:membrane"/>
    <property type="evidence" value="ECO:0007669"/>
    <property type="project" value="UniProtKB-SubCell"/>
</dbReference>
<keyword evidence="7 12" id="KW-0547">Nucleotide-binding</keyword>
<dbReference type="InterPro" id="IPR024788">
    <property type="entry name" value="Malectin-like_Carb-bd_dom"/>
</dbReference>
<sequence>MDNSMALVKYRYNKYVEAIYPSFSQLSYRVSIFDHMDHLGKLLTFQNCLSGDFALYSVFQFCLTLTILVHAQNPPGFISYDCGLEDEQKYRDNNTKLTYESDNPYIESGESYSISAEYKNNSLGRQFWNVRSFPEGNRNCYSLPTFIPDLTSGNQYIIRARFMYGNYDHKNSPPKFDLYLGATFWDSVEFENEYTIVTKEFRYPSRFDDYIHVCLCNTNQGTPFISVLERRLTSADFDFCHGMVLARYNLGSDDGKIVRYPDDVSDRIWTPYTSDELYHINTSHPDPEKIVKSDLKGLPSIVMATAAIPANGNHITLKFHPRFNASEHFSIAYIAEIQNLHGNQVRDLEISATGQPTVFVPSYRPRYLEAELLGLGPQREAAPEDGWQIWINRTRNSTLPPILNAIETVQLKDVSPSHTHRNDYEAIKKVKKMYGITRNWQGDPCTPRASIWEGLNCTNSGSEIDPYRITHLDLSSWGLKDNISPSISDLIHLRYLDLSNNKLTGNVPDSLSQLELLTFLNIEGNKLTGTIPAELIGRSNNKKLQFRWERNPGLCYPGPCKEKGMSNTAIAVVATFGGAFIIVLFATTFSIFKKRQQVGNNPKTQGFYSNISKRMMVLSNIKKKVGSEKQQLTYAEILSVTNNFERIVGKGGFGTVYHGQLGNTQVAVKMLSPSTQGFQQFQSEANLLTRVHHKCLTSLLGYCHEGTNIAHIYEYMPNGDLAMHLSGLEYLHNGCKPPIIHRDIKPRNILLDENFRGKIADFGLSRIFPDEGDTHVLTAEFHHLFPCRYYTSNRLNEKGDVFSFGVVLLELITGQPVITKTEEKTHIIQWVGSIMPEREIHDIVDSRLQGEFGIEFSARRALDIALACVQPRPINRPSMSQVVMELKQCLVMYQITPHSDANYLTESDTSNMLIDVSNSMDSVSVESSL</sequence>
<dbReference type="PROSITE" id="PS00107">
    <property type="entry name" value="PROTEIN_KINASE_ATP"/>
    <property type="match status" value="1"/>
</dbReference>
<keyword evidence="9 12" id="KW-0067">ATP-binding</keyword>
<keyword evidence="3" id="KW-0808">Transferase</keyword>
<dbReference type="PROSITE" id="PS00108">
    <property type="entry name" value="PROTEIN_KINASE_ST"/>
    <property type="match status" value="1"/>
</dbReference>
<accession>A0A834XGD2</accession>
<keyword evidence="4 13" id="KW-0812">Transmembrane</keyword>
<dbReference type="InterPro" id="IPR017441">
    <property type="entry name" value="Protein_kinase_ATP_BS"/>
</dbReference>
<dbReference type="InterPro" id="IPR008271">
    <property type="entry name" value="Ser/Thr_kinase_AS"/>
</dbReference>
<dbReference type="SMART" id="SM00220">
    <property type="entry name" value="S_TKc"/>
    <property type="match status" value="1"/>
</dbReference>
<dbReference type="Pfam" id="PF00069">
    <property type="entry name" value="Pkinase"/>
    <property type="match status" value="1"/>
</dbReference>
<dbReference type="Pfam" id="PF12819">
    <property type="entry name" value="Malectin_like"/>
    <property type="match status" value="1"/>
</dbReference>
<evidence type="ECO:0000256" key="4">
    <source>
        <dbReference type="ARBA" id="ARBA00022692"/>
    </source>
</evidence>
<evidence type="ECO:0000256" key="2">
    <source>
        <dbReference type="ARBA" id="ARBA00022614"/>
    </source>
</evidence>
<evidence type="ECO:0000256" key="1">
    <source>
        <dbReference type="ARBA" id="ARBA00004167"/>
    </source>
</evidence>
<keyword evidence="6" id="KW-0677">Repeat</keyword>
<dbReference type="SUPFAM" id="SSF52058">
    <property type="entry name" value="L domain-like"/>
    <property type="match status" value="1"/>
</dbReference>
<gene>
    <name evidence="15" type="ORF">G2W53_000346</name>
</gene>
<keyword evidence="11 13" id="KW-0472">Membrane</keyword>
<protein>
    <submittedName>
        <fullName evidence="15">Putative LRR receptor-like serine/threonine-protein kinase</fullName>
    </submittedName>
</protein>
<keyword evidence="8 15" id="KW-0418">Kinase</keyword>
<evidence type="ECO:0000256" key="10">
    <source>
        <dbReference type="ARBA" id="ARBA00022989"/>
    </source>
</evidence>
<keyword evidence="16" id="KW-1185">Reference proteome</keyword>
<keyword evidence="5" id="KW-0732">Signal</keyword>
<dbReference type="PROSITE" id="PS51450">
    <property type="entry name" value="LRR"/>
    <property type="match status" value="1"/>
</dbReference>